<dbReference type="InterPro" id="IPR002347">
    <property type="entry name" value="SDR_fam"/>
</dbReference>
<gene>
    <name evidence="4" type="primary">budC_8</name>
    <name evidence="4" type="ORF">A0H81_02568</name>
</gene>
<accession>A0A1C7MLP3</accession>
<keyword evidence="2" id="KW-0521">NADP</keyword>
<evidence type="ECO:0000256" key="1">
    <source>
        <dbReference type="ARBA" id="ARBA00006484"/>
    </source>
</evidence>
<sequence>MAQSTVRIAFVTGAAQGIGEAIALRLADDGLDVAVNDIAPKGEELAAVVKAIEAKGRRAIAVPGDVSSEEEMIAMIDKVVEVLAAWMWMFSLVDTSVEEWETTMGINARGVMLSFKHAARQMIKQGREGVSLVLVRPLERGVSLRNSVNAATLTVTSLAVPNAAAYNASKFAVRGLTQCAALELAKYNITVNSYAPGVILTPMRYIRPDDAINGGPGTTILKSLGILDVPRAEPSVIAGLVSYLVKPEAYFVTGQCLNIGGGNIFD</sequence>
<dbReference type="OrthoDB" id="498125at2759"/>
<comment type="similarity">
    <text evidence="1">Belongs to the short-chain dehydrogenases/reductases (SDR) family.</text>
</comment>
<dbReference type="Gene3D" id="3.40.50.720">
    <property type="entry name" value="NAD(P)-binding Rossmann-like Domain"/>
    <property type="match status" value="1"/>
</dbReference>
<reference evidence="4 5" key="1">
    <citation type="submission" date="2016-03" db="EMBL/GenBank/DDBJ databases">
        <title>Whole genome sequencing of Grifola frondosa 9006-11.</title>
        <authorList>
            <person name="Min B."/>
            <person name="Park H."/>
            <person name="Kim J.-G."/>
            <person name="Cho H."/>
            <person name="Oh Y.-L."/>
            <person name="Kong W.-S."/>
            <person name="Choi I.-G."/>
        </authorList>
    </citation>
    <scope>NUCLEOTIDE SEQUENCE [LARGE SCALE GENOMIC DNA]</scope>
    <source>
        <strain evidence="4 5">9006-11</strain>
    </source>
</reference>
<dbReference type="InterPro" id="IPR036291">
    <property type="entry name" value="NAD(P)-bd_dom_sf"/>
</dbReference>
<dbReference type="PROSITE" id="PS00061">
    <property type="entry name" value="ADH_SHORT"/>
    <property type="match status" value="1"/>
</dbReference>
<evidence type="ECO:0000256" key="3">
    <source>
        <dbReference type="ARBA" id="ARBA00023002"/>
    </source>
</evidence>
<dbReference type="SUPFAM" id="SSF51735">
    <property type="entry name" value="NAD(P)-binding Rossmann-fold domains"/>
    <property type="match status" value="1"/>
</dbReference>
<dbReference type="PANTHER" id="PTHR24321">
    <property type="entry name" value="DEHYDROGENASES, SHORT CHAIN"/>
    <property type="match status" value="1"/>
</dbReference>
<dbReference type="OMA" id="KHAITGM"/>
<keyword evidence="3" id="KW-0560">Oxidoreductase</keyword>
<dbReference type="InterPro" id="IPR020904">
    <property type="entry name" value="Sc_DH/Rdtase_CS"/>
</dbReference>
<dbReference type="PRINTS" id="PR00081">
    <property type="entry name" value="GDHRDH"/>
</dbReference>
<evidence type="ECO:0000313" key="4">
    <source>
        <dbReference type="EMBL" id="OBZ77781.1"/>
    </source>
</evidence>
<protein>
    <submittedName>
        <fullName evidence="4">Diacetyl reductase [(S)-acetoin forming]</fullName>
    </submittedName>
</protein>
<comment type="caution">
    <text evidence="4">The sequence shown here is derived from an EMBL/GenBank/DDBJ whole genome shotgun (WGS) entry which is preliminary data.</text>
</comment>
<dbReference type="GO" id="GO:0016491">
    <property type="term" value="F:oxidoreductase activity"/>
    <property type="evidence" value="ECO:0007669"/>
    <property type="project" value="UniProtKB-KW"/>
</dbReference>
<dbReference type="EMBL" id="LUGG01000002">
    <property type="protein sequence ID" value="OBZ77781.1"/>
    <property type="molecule type" value="Genomic_DNA"/>
</dbReference>
<dbReference type="Proteomes" id="UP000092993">
    <property type="component" value="Unassembled WGS sequence"/>
</dbReference>
<dbReference type="PANTHER" id="PTHR24321:SF8">
    <property type="entry name" value="ESTRADIOL 17-BETA-DEHYDROGENASE 8-RELATED"/>
    <property type="match status" value="1"/>
</dbReference>
<name>A0A1C7MLP3_GRIFR</name>
<organism evidence="4 5">
    <name type="scientific">Grifola frondosa</name>
    <name type="common">Maitake</name>
    <name type="synonym">Polyporus frondosus</name>
    <dbReference type="NCBI Taxonomy" id="5627"/>
    <lineage>
        <taxon>Eukaryota</taxon>
        <taxon>Fungi</taxon>
        <taxon>Dikarya</taxon>
        <taxon>Basidiomycota</taxon>
        <taxon>Agaricomycotina</taxon>
        <taxon>Agaricomycetes</taxon>
        <taxon>Polyporales</taxon>
        <taxon>Grifolaceae</taxon>
        <taxon>Grifola</taxon>
    </lineage>
</organism>
<dbReference type="STRING" id="5627.A0A1C7MLP3"/>
<keyword evidence="5" id="KW-1185">Reference proteome</keyword>
<evidence type="ECO:0000256" key="2">
    <source>
        <dbReference type="ARBA" id="ARBA00022857"/>
    </source>
</evidence>
<evidence type="ECO:0000313" key="5">
    <source>
        <dbReference type="Proteomes" id="UP000092993"/>
    </source>
</evidence>
<dbReference type="Pfam" id="PF13561">
    <property type="entry name" value="adh_short_C2"/>
    <property type="match status" value="1"/>
</dbReference>
<proteinExistence type="inferred from homology"/>
<dbReference type="AlphaFoldDB" id="A0A1C7MLP3"/>